<dbReference type="EMBL" id="CAJNDS010002633">
    <property type="protein sequence ID" value="CAE7550762.1"/>
    <property type="molecule type" value="Genomic_DNA"/>
</dbReference>
<feature type="region of interest" description="Disordered" evidence="1">
    <location>
        <begin position="392"/>
        <end position="425"/>
    </location>
</feature>
<dbReference type="Pfam" id="PF13671">
    <property type="entry name" value="AAA_33"/>
    <property type="match status" value="1"/>
</dbReference>
<sequence length="787" mass="89733">MHPSHISHALESDLQDELISRSAGSLAAESSISEREPELPQLRVEGLRLVAAQWSNGGIERDSDEVEYEMELPPMVIRLSRGMSPSHGRWYLCPLIIAYADAFGTDLADPPVAHVYLRQGVRGILEAGLCEAGVEIWGADLGRHAQVFLHGVRQVDFSWCCSGDHLVAGQEGGDSWKSTFARAWLARALKTSSSELEERPTWRQAHVCSSDDFCTHLEDGEEVYDFDSLSARTAHTLNEQRVDIAMRLGTTPIIVDNTNMELWEMQRYVALAKSYTYAVRVVEPGTFNPDWRDVVHLMHRNAQRAQAGKNVPVEVLKKMLGRYQPFLGDLGAISGASRPDLADSDGWSQDLRIDPTDGCSYTLQDFVEEYGGTEEDPPREWFEAMRAPRVSKTKAKAHAASSRESSDSSESTCSRSSKRRRIQGASSRKLALEALWRDPDLTSWAGRRRKMEEHYQLEVQEDEMLCIVSANHSHPLWSGEDHQLLRENRGTVYEKSSGRAVCLPFYKFWNRGERLTEEIDWSDAIAEEKIDGNLMKLFFFEGTWRLASNRTLKVHELNDKYACTGRTNYQLFAEAAANSSLDYARLDPGCCYMFERVHPDFRIVLDYPQAMLYHIGTRDMRTLKEVDVDIGVPRPKRWEVRSATACQALLDSFHGFCEGLVVRDAKFRRQKWKRREYLLMHSARYLLGDEEPCYAWVARSSEAGRMNVDRLCLNVWLRSESSEFAAYFPEALERYHTVQRLLEGVCDGLGDTLREREPGSGRFLHEATLWERLQAGLCQDAKRRVFF</sequence>
<gene>
    <name evidence="2" type="primary">N4bp2l1</name>
    <name evidence="2" type="ORF">SNAT2548_LOCUS30926</name>
</gene>
<dbReference type="Proteomes" id="UP000604046">
    <property type="component" value="Unassembled WGS sequence"/>
</dbReference>
<comment type="caution">
    <text evidence="2">The sequence shown here is derived from an EMBL/GenBank/DDBJ whole genome shotgun (WGS) entry which is preliminary data.</text>
</comment>
<evidence type="ECO:0000313" key="2">
    <source>
        <dbReference type="EMBL" id="CAE7550762.1"/>
    </source>
</evidence>
<dbReference type="PANTHER" id="PTHR13308">
    <property type="entry name" value="NEDD4-BINDING PROTEIN 2-LIKE 1"/>
    <property type="match status" value="1"/>
</dbReference>
<feature type="compositionally biased region" description="Low complexity" evidence="1">
    <location>
        <begin position="398"/>
        <end position="415"/>
    </location>
</feature>
<reference evidence="2" key="1">
    <citation type="submission" date="2021-02" db="EMBL/GenBank/DDBJ databases">
        <authorList>
            <person name="Dougan E. K."/>
            <person name="Rhodes N."/>
            <person name="Thang M."/>
            <person name="Chan C."/>
        </authorList>
    </citation>
    <scope>NUCLEOTIDE SEQUENCE</scope>
</reference>
<dbReference type="PANTHER" id="PTHR13308:SF40">
    <property type="entry name" value="NEDD4-BINDING PROTEIN 2-LIKE 1"/>
    <property type="match status" value="1"/>
</dbReference>
<accession>A0A812TZW1</accession>
<dbReference type="InterPro" id="IPR026302">
    <property type="entry name" value="NEDD4-bd_p2"/>
</dbReference>
<dbReference type="InterPro" id="IPR027417">
    <property type="entry name" value="P-loop_NTPase"/>
</dbReference>
<keyword evidence="3" id="KW-1185">Reference proteome</keyword>
<dbReference type="OrthoDB" id="431332at2759"/>
<dbReference type="Gene3D" id="3.40.50.300">
    <property type="entry name" value="P-loop containing nucleotide triphosphate hydrolases"/>
    <property type="match status" value="1"/>
</dbReference>
<protein>
    <submittedName>
        <fullName evidence="2">N4bp2l1 protein</fullName>
    </submittedName>
</protein>
<proteinExistence type="predicted"/>
<organism evidence="2 3">
    <name type="scientific">Symbiodinium natans</name>
    <dbReference type="NCBI Taxonomy" id="878477"/>
    <lineage>
        <taxon>Eukaryota</taxon>
        <taxon>Sar</taxon>
        <taxon>Alveolata</taxon>
        <taxon>Dinophyceae</taxon>
        <taxon>Suessiales</taxon>
        <taxon>Symbiodiniaceae</taxon>
        <taxon>Symbiodinium</taxon>
    </lineage>
</organism>
<name>A0A812TZW1_9DINO</name>
<dbReference type="AlphaFoldDB" id="A0A812TZW1"/>
<evidence type="ECO:0000313" key="3">
    <source>
        <dbReference type="Proteomes" id="UP000604046"/>
    </source>
</evidence>
<evidence type="ECO:0000256" key="1">
    <source>
        <dbReference type="SAM" id="MobiDB-lite"/>
    </source>
</evidence>